<evidence type="ECO:0000256" key="2">
    <source>
        <dbReference type="ARBA" id="ARBA00022723"/>
    </source>
</evidence>
<evidence type="ECO:0000256" key="4">
    <source>
        <dbReference type="ARBA" id="ARBA00023014"/>
    </source>
</evidence>
<feature type="domain" description="Radical SAM core" evidence="5">
    <location>
        <begin position="53"/>
        <end position="268"/>
    </location>
</feature>
<accession>A0A7X9IK51</accession>
<sequence>MSEAAIADVLASWQSDPEKAVSAELIKILQCDNNETRFLFYEANRIRQVHMGEEVHLRGIIEFSNYCRKSCAYCGIRGPIKEIGRYRMSSSEIIEVAEQAKEGGCQTVVLQSGEDVWWTREKICFLLDEIKKRTGMAITLSIGERSAEDYKAFFEAGCDRYLMRFETSDLELFKQMHPDDDFNERINCLHVIREAGIQLGSGFLIGLPGNSIERIAKDILYATSLKLDMIGCGPFIPNGKTPMGNEKLLVDKSIYSKTISILRILNPDAHIPATTAFDVLR</sequence>
<proteinExistence type="predicted"/>
<dbReference type="InterPro" id="IPR058240">
    <property type="entry name" value="rSAM_sf"/>
</dbReference>
<protein>
    <submittedName>
        <fullName evidence="6">[FeFe] hydrogenase H-cluster radical SAM maturase HydE</fullName>
    </submittedName>
</protein>
<feature type="non-terminal residue" evidence="6">
    <location>
        <position position="281"/>
    </location>
</feature>
<evidence type="ECO:0000256" key="3">
    <source>
        <dbReference type="ARBA" id="ARBA00023004"/>
    </source>
</evidence>
<dbReference type="EMBL" id="JAAZON010000416">
    <property type="protein sequence ID" value="NMC63340.1"/>
    <property type="molecule type" value="Genomic_DNA"/>
</dbReference>
<dbReference type="InterPro" id="IPR013785">
    <property type="entry name" value="Aldolase_TIM"/>
</dbReference>
<gene>
    <name evidence="6" type="primary">hydE</name>
    <name evidence="6" type="ORF">GYA55_09255</name>
</gene>
<keyword evidence="1" id="KW-0949">S-adenosyl-L-methionine</keyword>
<organism evidence="6 7">
    <name type="scientific">SAR324 cluster bacterium</name>
    <dbReference type="NCBI Taxonomy" id="2024889"/>
    <lineage>
        <taxon>Bacteria</taxon>
        <taxon>Deltaproteobacteria</taxon>
        <taxon>SAR324 cluster</taxon>
    </lineage>
</organism>
<dbReference type="CDD" id="cd01335">
    <property type="entry name" value="Radical_SAM"/>
    <property type="match status" value="1"/>
</dbReference>
<evidence type="ECO:0000256" key="1">
    <source>
        <dbReference type="ARBA" id="ARBA00022691"/>
    </source>
</evidence>
<dbReference type="GO" id="GO:0046872">
    <property type="term" value="F:metal ion binding"/>
    <property type="evidence" value="ECO:0007669"/>
    <property type="project" value="UniProtKB-KW"/>
</dbReference>
<dbReference type="PANTHER" id="PTHR43726">
    <property type="entry name" value="3-METHYLORNITHINE SYNTHASE"/>
    <property type="match status" value="1"/>
</dbReference>
<evidence type="ECO:0000259" key="5">
    <source>
        <dbReference type="PROSITE" id="PS51918"/>
    </source>
</evidence>
<comment type="caution">
    <text evidence="6">The sequence shown here is derived from an EMBL/GenBank/DDBJ whole genome shotgun (WGS) entry which is preliminary data.</text>
</comment>
<dbReference type="SFLD" id="SFLDG01060">
    <property type="entry name" value="BATS_domain_containing"/>
    <property type="match status" value="1"/>
</dbReference>
<dbReference type="InterPro" id="IPR034422">
    <property type="entry name" value="HydE/PylB-like"/>
</dbReference>
<keyword evidence="3" id="KW-0408">Iron</keyword>
<dbReference type="PROSITE" id="PS51918">
    <property type="entry name" value="RADICAL_SAM"/>
    <property type="match status" value="1"/>
</dbReference>
<dbReference type="SFLD" id="SFLDS00029">
    <property type="entry name" value="Radical_SAM"/>
    <property type="match status" value="1"/>
</dbReference>
<reference evidence="6 7" key="1">
    <citation type="journal article" date="2020" name="Biotechnol. Biofuels">
        <title>New insights from the biogas microbiome by comprehensive genome-resolved metagenomics of nearly 1600 species originating from multiple anaerobic digesters.</title>
        <authorList>
            <person name="Campanaro S."/>
            <person name="Treu L."/>
            <person name="Rodriguez-R L.M."/>
            <person name="Kovalovszki A."/>
            <person name="Ziels R.M."/>
            <person name="Maus I."/>
            <person name="Zhu X."/>
            <person name="Kougias P.G."/>
            <person name="Basile A."/>
            <person name="Luo G."/>
            <person name="Schluter A."/>
            <person name="Konstantinidis K.T."/>
            <person name="Angelidaki I."/>
        </authorList>
    </citation>
    <scope>NUCLEOTIDE SEQUENCE [LARGE SCALE GENOMIC DNA]</scope>
    <source>
        <strain evidence="6">AS27yjCOA_65</strain>
    </source>
</reference>
<dbReference type="SFLD" id="SFLDG01280">
    <property type="entry name" value="HydE/PylB-like"/>
    <property type="match status" value="1"/>
</dbReference>
<dbReference type="GO" id="GO:0051536">
    <property type="term" value="F:iron-sulfur cluster binding"/>
    <property type="evidence" value="ECO:0007669"/>
    <property type="project" value="UniProtKB-KW"/>
</dbReference>
<dbReference type="GO" id="GO:0016740">
    <property type="term" value="F:transferase activity"/>
    <property type="evidence" value="ECO:0007669"/>
    <property type="project" value="TreeGrafter"/>
</dbReference>
<dbReference type="Gene3D" id="3.20.20.70">
    <property type="entry name" value="Aldolase class I"/>
    <property type="match status" value="1"/>
</dbReference>
<keyword evidence="4" id="KW-0411">Iron-sulfur</keyword>
<dbReference type="InterPro" id="IPR006638">
    <property type="entry name" value="Elp3/MiaA/NifB-like_rSAM"/>
</dbReference>
<dbReference type="PANTHER" id="PTHR43726:SF1">
    <property type="entry name" value="BIOTIN SYNTHASE"/>
    <property type="match status" value="1"/>
</dbReference>
<dbReference type="AlphaFoldDB" id="A0A7X9IK51"/>
<dbReference type="InterPro" id="IPR007197">
    <property type="entry name" value="rSAM"/>
</dbReference>
<dbReference type="Proteomes" id="UP000524246">
    <property type="component" value="Unassembled WGS sequence"/>
</dbReference>
<dbReference type="Pfam" id="PF04055">
    <property type="entry name" value="Radical_SAM"/>
    <property type="match status" value="1"/>
</dbReference>
<name>A0A7X9IK51_9DELT</name>
<evidence type="ECO:0000313" key="7">
    <source>
        <dbReference type="Proteomes" id="UP000524246"/>
    </source>
</evidence>
<dbReference type="SMART" id="SM00729">
    <property type="entry name" value="Elp3"/>
    <property type="match status" value="1"/>
</dbReference>
<keyword evidence="2" id="KW-0479">Metal-binding</keyword>
<dbReference type="SUPFAM" id="SSF102114">
    <property type="entry name" value="Radical SAM enzymes"/>
    <property type="match status" value="1"/>
</dbReference>
<evidence type="ECO:0000313" key="6">
    <source>
        <dbReference type="EMBL" id="NMC63340.1"/>
    </source>
</evidence>